<dbReference type="PANTHER" id="PTHR17630:SF87">
    <property type="entry name" value="DIENELACTONE HYDROLASE DOMAIN-CONTAINING PROTEIN"/>
    <property type="match status" value="1"/>
</dbReference>
<dbReference type="GO" id="GO:0016787">
    <property type="term" value="F:hydrolase activity"/>
    <property type="evidence" value="ECO:0007669"/>
    <property type="project" value="UniProtKB-KW"/>
</dbReference>
<dbReference type="KEGG" id="glz:GLAREA_11465"/>
<dbReference type="OMA" id="VWIMAHS"/>
<dbReference type="Pfam" id="PF01738">
    <property type="entry name" value="DLH"/>
    <property type="match status" value="1"/>
</dbReference>
<dbReference type="Proteomes" id="UP000016922">
    <property type="component" value="Unassembled WGS sequence"/>
</dbReference>
<evidence type="ECO:0000313" key="3">
    <source>
        <dbReference type="Proteomes" id="UP000016922"/>
    </source>
</evidence>
<proteinExistence type="predicted"/>
<dbReference type="InterPro" id="IPR002925">
    <property type="entry name" value="Dienelactn_hydro"/>
</dbReference>
<evidence type="ECO:0000259" key="1">
    <source>
        <dbReference type="Pfam" id="PF01738"/>
    </source>
</evidence>
<dbReference type="GeneID" id="19470506"/>
<dbReference type="InterPro" id="IPR029058">
    <property type="entry name" value="AB_hydrolase_fold"/>
</dbReference>
<dbReference type="eggNOG" id="KOG3043">
    <property type="taxonomic scope" value="Eukaryota"/>
</dbReference>
<dbReference type="OrthoDB" id="17560at2759"/>
<evidence type="ECO:0000313" key="2">
    <source>
        <dbReference type="EMBL" id="EPE24884.1"/>
    </source>
</evidence>
<gene>
    <name evidence="2" type="ORF">GLAREA_11465</name>
</gene>
<keyword evidence="2" id="KW-0378">Hydrolase</keyword>
<sequence>MYQGKCQIPNPKITTHKSKGSIHAGLPKGKEELVYGLNTYIIGNQTNPRAIIVVDSDVFGLNLPNNKLIADSYAASGEYLVYMPDFFKGDPLALKIADLLIPVDEKKLGTFAKYTGLLASAPSFAAWSMRHKAGPTDEIATTFLRELRKATPEGRKIGIVGMCWGGRYAIRSGLESKMIEIEGRGRVPLVDAVVALHPSNLVFPDDFDKLVVPVSFGWGVKDQLVSYETKGKVEDVLKKETAAGRKVPEMQHVSYEPGRHGFSVRGNPDDPAERKILEDTVTQVLDWFKKWL</sequence>
<reference evidence="2 3" key="1">
    <citation type="journal article" date="2013" name="BMC Genomics">
        <title>Genomics-driven discovery of the pneumocandin biosynthetic gene cluster in the fungus Glarea lozoyensis.</title>
        <authorList>
            <person name="Chen L."/>
            <person name="Yue Q."/>
            <person name="Zhang X."/>
            <person name="Xiang M."/>
            <person name="Wang C."/>
            <person name="Li S."/>
            <person name="Che Y."/>
            <person name="Ortiz-Lopez F.J."/>
            <person name="Bills G.F."/>
            <person name="Liu X."/>
            <person name="An Z."/>
        </authorList>
    </citation>
    <scope>NUCLEOTIDE SEQUENCE [LARGE SCALE GENOMIC DNA]</scope>
    <source>
        <strain evidence="3">ATCC 20868 / MF5171</strain>
    </source>
</reference>
<dbReference type="PANTHER" id="PTHR17630">
    <property type="entry name" value="DIENELACTONE HYDROLASE"/>
    <property type="match status" value="1"/>
</dbReference>
<dbReference type="Gene3D" id="3.40.50.1820">
    <property type="entry name" value="alpha/beta hydrolase"/>
    <property type="match status" value="1"/>
</dbReference>
<organism evidence="2 3">
    <name type="scientific">Glarea lozoyensis (strain ATCC 20868 / MF5171)</name>
    <dbReference type="NCBI Taxonomy" id="1116229"/>
    <lineage>
        <taxon>Eukaryota</taxon>
        <taxon>Fungi</taxon>
        <taxon>Dikarya</taxon>
        <taxon>Ascomycota</taxon>
        <taxon>Pezizomycotina</taxon>
        <taxon>Leotiomycetes</taxon>
        <taxon>Helotiales</taxon>
        <taxon>Helotiaceae</taxon>
        <taxon>Glarea</taxon>
    </lineage>
</organism>
<feature type="domain" description="Dienelactone hydrolase" evidence="1">
    <location>
        <begin position="38"/>
        <end position="290"/>
    </location>
</feature>
<dbReference type="AlphaFoldDB" id="S3CHZ3"/>
<protein>
    <submittedName>
        <fullName evidence="2">Alpha/beta-Hydrolase</fullName>
    </submittedName>
</protein>
<keyword evidence="3" id="KW-1185">Reference proteome</keyword>
<dbReference type="RefSeq" id="XP_008087799.1">
    <property type="nucleotide sequence ID" value="XM_008089608.1"/>
</dbReference>
<dbReference type="SUPFAM" id="SSF53474">
    <property type="entry name" value="alpha/beta-Hydrolases"/>
    <property type="match status" value="1"/>
</dbReference>
<accession>S3CHZ3</accession>
<name>S3CHZ3_GLAL2</name>
<dbReference type="HOGENOM" id="CLU_054590_2_3_1"/>
<dbReference type="EMBL" id="KE145372">
    <property type="protein sequence ID" value="EPE24884.1"/>
    <property type="molecule type" value="Genomic_DNA"/>
</dbReference>